<accession>A0AAE2CFI7</accession>
<sequence length="433" mass="49036">MRLHSLEGGFELFHGMRFSIIPAGTNLSNLYHKIKDLSANGRWEEVFSHYREIRRVGVQLIDHSIFPHTLKACSGLSCKLGKSVHASLLKQGFESFSSVGNSLMHFYAKSGELASTLGVFNCMRMKDSVSWNIILHAHLDEGSFEEAFDLFIQARAFGFEPNISTLVLTVQAYRRVGAFIDGEKFHGYLIQSGLWSLTSVQNSLLGMYTDISMEYAEKVFHEMYEKDVISWSVMISGYVHSYEPIFALEAFKQMVTEFRVEADEQTMVSVIKGCAHLGDIRMGKSIHGFVVLRGLNYDLFVMNTLIDFYCKYGDVDSAAIAFREIPHRNIISWNSLLSGFVHNEKLGESLTLFASMRKSGVDADEVTLVNLLQICKVLGDLRQCKLVHSRLTRRMEPYRGDSDGRLSADSSRRKKLLPSDAGRCHHDFKSPRH</sequence>
<dbReference type="EMBL" id="JACGWO010000009">
    <property type="protein sequence ID" value="KAK4420242.1"/>
    <property type="molecule type" value="Genomic_DNA"/>
</dbReference>
<evidence type="ECO:0000313" key="4">
    <source>
        <dbReference type="EMBL" id="KAK4420242.1"/>
    </source>
</evidence>
<protein>
    <submittedName>
        <fullName evidence="4">Pentatricopeptide repeat-containing protein</fullName>
    </submittedName>
</protein>
<dbReference type="AlphaFoldDB" id="A0AAE2CFI7"/>
<evidence type="ECO:0000256" key="3">
    <source>
        <dbReference type="SAM" id="MobiDB-lite"/>
    </source>
</evidence>
<organism evidence="4 5">
    <name type="scientific">Sesamum alatum</name>
    <dbReference type="NCBI Taxonomy" id="300844"/>
    <lineage>
        <taxon>Eukaryota</taxon>
        <taxon>Viridiplantae</taxon>
        <taxon>Streptophyta</taxon>
        <taxon>Embryophyta</taxon>
        <taxon>Tracheophyta</taxon>
        <taxon>Spermatophyta</taxon>
        <taxon>Magnoliopsida</taxon>
        <taxon>eudicotyledons</taxon>
        <taxon>Gunneridae</taxon>
        <taxon>Pentapetalae</taxon>
        <taxon>asterids</taxon>
        <taxon>lamiids</taxon>
        <taxon>Lamiales</taxon>
        <taxon>Pedaliaceae</taxon>
        <taxon>Sesamum</taxon>
    </lineage>
</organism>
<dbReference type="NCBIfam" id="TIGR00756">
    <property type="entry name" value="PPR"/>
    <property type="match status" value="2"/>
</dbReference>
<proteinExistence type="predicted"/>
<feature type="region of interest" description="Disordered" evidence="3">
    <location>
        <begin position="398"/>
        <end position="433"/>
    </location>
</feature>
<dbReference type="Proteomes" id="UP001293254">
    <property type="component" value="Unassembled WGS sequence"/>
</dbReference>
<name>A0AAE2CFI7_9LAMI</name>
<feature type="repeat" description="PPR" evidence="2">
    <location>
        <begin position="329"/>
        <end position="363"/>
    </location>
</feature>
<keyword evidence="5" id="KW-1185">Reference proteome</keyword>
<feature type="repeat" description="PPR" evidence="2">
    <location>
        <begin position="127"/>
        <end position="161"/>
    </location>
</feature>
<feature type="compositionally biased region" description="Basic and acidic residues" evidence="3">
    <location>
        <begin position="422"/>
        <end position="433"/>
    </location>
</feature>
<keyword evidence="1" id="KW-0677">Repeat</keyword>
<dbReference type="PROSITE" id="PS51375">
    <property type="entry name" value="PPR"/>
    <property type="match status" value="2"/>
</dbReference>
<dbReference type="InterPro" id="IPR011990">
    <property type="entry name" value="TPR-like_helical_dom_sf"/>
</dbReference>
<evidence type="ECO:0000256" key="2">
    <source>
        <dbReference type="PROSITE-ProRule" id="PRU00708"/>
    </source>
</evidence>
<dbReference type="Pfam" id="PF13041">
    <property type="entry name" value="PPR_2"/>
    <property type="match status" value="2"/>
</dbReference>
<dbReference type="Pfam" id="PF01535">
    <property type="entry name" value="PPR"/>
    <property type="match status" value="1"/>
</dbReference>
<evidence type="ECO:0000313" key="5">
    <source>
        <dbReference type="Proteomes" id="UP001293254"/>
    </source>
</evidence>
<reference evidence="4" key="2">
    <citation type="journal article" date="2024" name="Plant">
        <title>Genomic evolution and insights into agronomic trait innovations of Sesamum species.</title>
        <authorList>
            <person name="Miao H."/>
            <person name="Wang L."/>
            <person name="Qu L."/>
            <person name="Liu H."/>
            <person name="Sun Y."/>
            <person name="Le M."/>
            <person name="Wang Q."/>
            <person name="Wei S."/>
            <person name="Zheng Y."/>
            <person name="Lin W."/>
            <person name="Duan Y."/>
            <person name="Cao H."/>
            <person name="Xiong S."/>
            <person name="Wang X."/>
            <person name="Wei L."/>
            <person name="Li C."/>
            <person name="Ma Q."/>
            <person name="Ju M."/>
            <person name="Zhao R."/>
            <person name="Li G."/>
            <person name="Mu C."/>
            <person name="Tian Q."/>
            <person name="Mei H."/>
            <person name="Zhang T."/>
            <person name="Gao T."/>
            <person name="Zhang H."/>
        </authorList>
    </citation>
    <scope>NUCLEOTIDE SEQUENCE</scope>
    <source>
        <strain evidence="4">3651</strain>
    </source>
</reference>
<dbReference type="InterPro" id="IPR002885">
    <property type="entry name" value="PPR_rpt"/>
</dbReference>
<evidence type="ECO:0000256" key="1">
    <source>
        <dbReference type="ARBA" id="ARBA00022737"/>
    </source>
</evidence>
<dbReference type="FunFam" id="1.25.40.10:FF:000227">
    <property type="entry name" value="Pentatricopeptide repeat-containing protein At3g13880"/>
    <property type="match status" value="1"/>
</dbReference>
<reference evidence="4" key="1">
    <citation type="submission" date="2020-06" db="EMBL/GenBank/DDBJ databases">
        <authorList>
            <person name="Li T."/>
            <person name="Hu X."/>
            <person name="Zhang T."/>
            <person name="Song X."/>
            <person name="Zhang H."/>
            <person name="Dai N."/>
            <person name="Sheng W."/>
            <person name="Hou X."/>
            <person name="Wei L."/>
        </authorList>
    </citation>
    <scope>NUCLEOTIDE SEQUENCE</scope>
    <source>
        <strain evidence="4">3651</strain>
        <tissue evidence="4">Leaf</tissue>
    </source>
</reference>
<dbReference type="InterPro" id="IPR050421">
    <property type="entry name" value="PPR"/>
</dbReference>
<dbReference type="PANTHER" id="PTHR47928:SF207">
    <property type="entry name" value="PENTATRICOPEPTIDE REPEAT-CONTAINING PROTEIN"/>
    <property type="match status" value="1"/>
</dbReference>
<dbReference type="PANTHER" id="PTHR47928">
    <property type="entry name" value="REPEAT-CONTAINING PROTEIN, PUTATIVE-RELATED"/>
    <property type="match status" value="1"/>
</dbReference>
<dbReference type="Gene3D" id="1.25.40.10">
    <property type="entry name" value="Tetratricopeptide repeat domain"/>
    <property type="match status" value="2"/>
</dbReference>
<comment type="caution">
    <text evidence="4">The sequence shown here is derived from an EMBL/GenBank/DDBJ whole genome shotgun (WGS) entry which is preliminary data.</text>
</comment>
<gene>
    <name evidence="4" type="ORF">Salat_2437200</name>
</gene>